<evidence type="ECO:0000256" key="5">
    <source>
        <dbReference type="SAM" id="Phobius"/>
    </source>
</evidence>
<dbReference type="Proteomes" id="UP000283269">
    <property type="component" value="Unassembled WGS sequence"/>
</dbReference>
<dbReference type="InterPro" id="IPR040254">
    <property type="entry name" value="Ecm3-like"/>
</dbReference>
<gene>
    <name evidence="6" type="ORF">CVT25_010802</name>
</gene>
<dbReference type="STRING" id="93625.A0A409WEY2"/>
<comment type="subcellular location">
    <subcellularLocation>
        <location evidence="1">Membrane</location>
        <topology evidence="1">Multi-pass membrane protein</topology>
    </subcellularLocation>
</comment>
<evidence type="ECO:0000313" key="7">
    <source>
        <dbReference type="Proteomes" id="UP000283269"/>
    </source>
</evidence>
<accession>A0A409WEY2</accession>
<dbReference type="PANTHER" id="PTHR31274">
    <property type="entry name" value="PROTEIN ECM3"/>
    <property type="match status" value="1"/>
</dbReference>
<dbReference type="PANTHER" id="PTHR31274:SF1">
    <property type="entry name" value="AGL149CP"/>
    <property type="match status" value="1"/>
</dbReference>
<comment type="caution">
    <text evidence="6">The sequence shown here is derived from an EMBL/GenBank/DDBJ whole genome shotgun (WGS) entry which is preliminary data.</text>
</comment>
<keyword evidence="2 5" id="KW-0812">Transmembrane</keyword>
<sequence>MMLSAGKLIWISCRPLLRLIFCVSSGFAIAKADIFPAVAAAGAGQILLNITLPCLMFSKIVPAFTSQNISALGPLVLVAVLYELLGIVFAFIIKQFFWVPHRFRYGIIVAGGWGNVGDIPTSVIMSVTGAIPFRGVEDQNLAVAYISAFILVFMVTLFPFGGHKWVAWDFEGPDVEPEEVREIMRLKRKAFFHSFGRLWRKKVDKKGREPDLDVPGDIPEKERPTGTIVQRMRQKHVSFVDDSSTTVPTEGIMSPVCSQSPTETNYQTYSLEADSREGNATITRVDTLSNGYQTVSQSGITKGVAEVLPTHLPRARKASYSRYINRETVLEFFKALLTPSSITILVSFPIALIPKLKALFVEVPGTYMPSAPDGQPPLAFVLDATSFVGAASVPLGLVCLGSSLARLSMPRKGEWKNLPMGAIVWLSVAKIIFMPVLGVLICEGLTKVGVISKDDKVLRFVCIFFSCLPTATVHVLLTQVYSGTGSAEHLSPFLIPQYILMFISMTALTAYTIQLLF</sequence>
<evidence type="ECO:0000256" key="3">
    <source>
        <dbReference type="ARBA" id="ARBA00022989"/>
    </source>
</evidence>
<keyword evidence="7" id="KW-1185">Reference proteome</keyword>
<dbReference type="GO" id="GO:0055085">
    <property type="term" value="P:transmembrane transport"/>
    <property type="evidence" value="ECO:0007669"/>
    <property type="project" value="InterPro"/>
</dbReference>
<organism evidence="6 7">
    <name type="scientific">Psilocybe cyanescens</name>
    <dbReference type="NCBI Taxonomy" id="93625"/>
    <lineage>
        <taxon>Eukaryota</taxon>
        <taxon>Fungi</taxon>
        <taxon>Dikarya</taxon>
        <taxon>Basidiomycota</taxon>
        <taxon>Agaricomycotina</taxon>
        <taxon>Agaricomycetes</taxon>
        <taxon>Agaricomycetidae</taxon>
        <taxon>Agaricales</taxon>
        <taxon>Agaricineae</taxon>
        <taxon>Strophariaceae</taxon>
        <taxon>Psilocybe</taxon>
    </lineage>
</organism>
<dbReference type="Pfam" id="PF03547">
    <property type="entry name" value="Mem_trans"/>
    <property type="match status" value="1"/>
</dbReference>
<feature type="transmembrane region" description="Helical" evidence="5">
    <location>
        <begin position="498"/>
        <end position="516"/>
    </location>
</feature>
<dbReference type="OrthoDB" id="435607at2759"/>
<evidence type="ECO:0008006" key="8">
    <source>
        <dbReference type="Google" id="ProtNLM"/>
    </source>
</evidence>
<dbReference type="AlphaFoldDB" id="A0A409WEY2"/>
<evidence type="ECO:0000256" key="4">
    <source>
        <dbReference type="ARBA" id="ARBA00023136"/>
    </source>
</evidence>
<dbReference type="GO" id="GO:0016020">
    <property type="term" value="C:membrane"/>
    <property type="evidence" value="ECO:0007669"/>
    <property type="project" value="UniProtKB-SubCell"/>
</dbReference>
<dbReference type="InterPro" id="IPR004776">
    <property type="entry name" value="Mem_transp_PIN-like"/>
</dbReference>
<evidence type="ECO:0000256" key="2">
    <source>
        <dbReference type="ARBA" id="ARBA00022692"/>
    </source>
</evidence>
<feature type="transmembrane region" description="Helical" evidence="5">
    <location>
        <begin position="69"/>
        <end position="93"/>
    </location>
</feature>
<dbReference type="EMBL" id="NHYD01003443">
    <property type="protein sequence ID" value="PPQ77108.1"/>
    <property type="molecule type" value="Genomic_DNA"/>
</dbReference>
<feature type="transmembrane region" description="Helical" evidence="5">
    <location>
        <begin position="332"/>
        <end position="353"/>
    </location>
</feature>
<evidence type="ECO:0000313" key="6">
    <source>
        <dbReference type="EMBL" id="PPQ77108.1"/>
    </source>
</evidence>
<keyword evidence="4 5" id="KW-0472">Membrane</keyword>
<feature type="transmembrane region" description="Helical" evidence="5">
    <location>
        <begin position="422"/>
        <end position="446"/>
    </location>
</feature>
<feature type="transmembrane region" description="Helical" evidence="5">
    <location>
        <begin position="142"/>
        <end position="160"/>
    </location>
</feature>
<reference evidence="6 7" key="1">
    <citation type="journal article" date="2018" name="Evol. Lett.">
        <title>Horizontal gene cluster transfer increased hallucinogenic mushroom diversity.</title>
        <authorList>
            <person name="Reynolds H.T."/>
            <person name="Vijayakumar V."/>
            <person name="Gluck-Thaler E."/>
            <person name="Korotkin H.B."/>
            <person name="Matheny P.B."/>
            <person name="Slot J.C."/>
        </authorList>
    </citation>
    <scope>NUCLEOTIDE SEQUENCE [LARGE SCALE GENOMIC DNA]</scope>
    <source>
        <strain evidence="6 7">2631</strain>
    </source>
</reference>
<feature type="transmembrane region" description="Helical" evidence="5">
    <location>
        <begin position="38"/>
        <end position="57"/>
    </location>
</feature>
<keyword evidence="3 5" id="KW-1133">Transmembrane helix</keyword>
<proteinExistence type="predicted"/>
<feature type="transmembrane region" description="Helical" evidence="5">
    <location>
        <begin position="458"/>
        <end position="477"/>
    </location>
</feature>
<protein>
    <recommendedName>
        <fullName evidence="8">Auxin efflux carrier</fullName>
    </recommendedName>
</protein>
<name>A0A409WEY2_PSICY</name>
<dbReference type="InParanoid" id="A0A409WEY2"/>
<evidence type="ECO:0000256" key="1">
    <source>
        <dbReference type="ARBA" id="ARBA00004141"/>
    </source>
</evidence>